<dbReference type="RefSeq" id="WP_115087340.1">
    <property type="nucleotide sequence ID" value="NZ_CBCSFG010000015.1"/>
</dbReference>
<name>A0A380T0L6_9PSED</name>
<evidence type="ECO:0000313" key="1">
    <source>
        <dbReference type="EMBL" id="SUQ63779.1"/>
    </source>
</evidence>
<evidence type="ECO:0000313" key="2">
    <source>
        <dbReference type="Proteomes" id="UP000255177"/>
    </source>
</evidence>
<organism evidence="1 2">
    <name type="scientific">Pseudomonas wadenswilerensis</name>
    <dbReference type="NCBI Taxonomy" id="1785161"/>
    <lineage>
        <taxon>Bacteria</taxon>
        <taxon>Pseudomonadati</taxon>
        <taxon>Pseudomonadota</taxon>
        <taxon>Gammaproteobacteria</taxon>
        <taxon>Pseudomonadales</taxon>
        <taxon>Pseudomonadaceae</taxon>
        <taxon>Pseudomonas</taxon>
    </lineage>
</organism>
<evidence type="ECO:0008006" key="3">
    <source>
        <dbReference type="Google" id="ProtNLM"/>
    </source>
</evidence>
<dbReference type="EMBL" id="UIDD01000008">
    <property type="protein sequence ID" value="SUQ63779.1"/>
    <property type="molecule type" value="Genomic_DNA"/>
</dbReference>
<proteinExistence type="predicted"/>
<reference evidence="2" key="1">
    <citation type="submission" date="2018-07" db="EMBL/GenBank/DDBJ databases">
        <authorList>
            <person name="Blom J."/>
        </authorList>
    </citation>
    <scope>NUCLEOTIDE SEQUENCE [LARGE SCALE GENOMIC DNA]</scope>
    <source>
        <strain evidence="2">CCOS 864</strain>
    </source>
</reference>
<dbReference type="SUPFAM" id="SSF50969">
    <property type="entry name" value="YVTN repeat-like/Quinoprotein amine dehydrogenase"/>
    <property type="match status" value="1"/>
</dbReference>
<gene>
    <name evidence="1" type="ORF">CCOS864_03232</name>
</gene>
<protein>
    <recommendedName>
        <fullName evidence="3">WD40 repeat domain-containing protein</fullName>
    </recommendedName>
</protein>
<dbReference type="InterPro" id="IPR015943">
    <property type="entry name" value="WD40/YVTN_repeat-like_dom_sf"/>
</dbReference>
<dbReference type="Proteomes" id="UP000255177">
    <property type="component" value="Unassembled WGS sequence"/>
</dbReference>
<sequence>MYIDVPRRLVFFDKSDSIRPACLTQYDPDTGALTHPVGTQADDRVCDISHDGRRMALQGTDWRVVRGASRSRLSFLEDRTALHETDRFLAYWSHLDPNGRYALVGVGNDKKRPVVIDLDSGECSEPIARNVDARFGCIDPVQGKLWAPDERASNSVLTVDCASGEINKITLALDAKVRSLRFSRDGQYLFVTGENNRLLCCDRNGATLWSRDIGEYGQVGAGTILFNESATHLCLPISATQRSNWGEDIILAADSGQIETTVVRHKGPPGRLAADWFGDQLLTHRLEVVDFFSGAVVDVLDLTSPLPPDSPI</sequence>
<dbReference type="Gene3D" id="2.130.10.10">
    <property type="entry name" value="YVTN repeat-like/Quinoprotein amine dehydrogenase"/>
    <property type="match status" value="1"/>
</dbReference>
<dbReference type="InterPro" id="IPR011044">
    <property type="entry name" value="Quino_amine_DH_bsu"/>
</dbReference>
<dbReference type="AlphaFoldDB" id="A0A380T0L6"/>
<keyword evidence="2" id="KW-1185">Reference proteome</keyword>
<accession>A0A380T0L6</accession>